<reference evidence="1" key="1">
    <citation type="submission" date="2018-05" db="EMBL/GenBank/DDBJ databases">
        <authorList>
            <person name="Ashton P.M."/>
            <person name="Dallman T."/>
            <person name="Nair S."/>
            <person name="De Pinna E."/>
            <person name="Peters T."/>
            <person name="Grant K."/>
        </authorList>
    </citation>
    <scope>NUCLEOTIDE SEQUENCE [LARGE SCALE GENOMIC DNA]</scope>
    <source>
        <strain evidence="1">127535</strain>
    </source>
</reference>
<sequence length="132" mass="14745">MSPGKSSGEIFTAWLMKVPVLWCTDFIYSVSVKETLAGYNSEVVMKGIDFERLSPEKMLEFGEAMIRQARRMEEMGGTKDAVIKNLLPALQQVRQDRHAVQVAVDGLIDHVAALEKSFGRLEKIARSVTGEE</sequence>
<dbReference type="AlphaFoldDB" id="A0A5V6NJV9"/>
<accession>A0A5V6NJV9</accession>
<gene>
    <name evidence="1" type="ORF">DLM27_26120</name>
</gene>
<comment type="caution">
    <text evidence="1">The sequence shown here is derived from an EMBL/GenBank/DDBJ whole genome shotgun (WGS) entry which is preliminary data.</text>
</comment>
<dbReference type="EMBL" id="AAHDIV010000086">
    <property type="protein sequence ID" value="EBU8137053.1"/>
    <property type="molecule type" value="Genomic_DNA"/>
</dbReference>
<evidence type="ECO:0008006" key="2">
    <source>
        <dbReference type="Google" id="ProtNLM"/>
    </source>
</evidence>
<proteinExistence type="predicted"/>
<organism evidence="1">
    <name type="scientific">Salmonella enterica subsp. enterica serovar Poona</name>
    <dbReference type="NCBI Taxonomy" id="436295"/>
    <lineage>
        <taxon>Bacteria</taxon>
        <taxon>Pseudomonadati</taxon>
        <taxon>Pseudomonadota</taxon>
        <taxon>Gammaproteobacteria</taxon>
        <taxon>Enterobacterales</taxon>
        <taxon>Enterobacteriaceae</taxon>
        <taxon>Salmonella</taxon>
    </lineage>
</organism>
<evidence type="ECO:0000313" key="1">
    <source>
        <dbReference type="EMBL" id="EBU8137053.1"/>
    </source>
</evidence>
<dbReference type="Proteomes" id="UP000839895">
    <property type="component" value="Unassembled WGS sequence"/>
</dbReference>
<protein>
    <recommendedName>
        <fullName evidence="2">Bacteriophage protein</fullName>
    </recommendedName>
</protein>
<name>A0A5V6NJV9_SALET</name>